<keyword evidence="6" id="KW-1185">Reference proteome</keyword>
<keyword evidence="3" id="KW-0964">Secreted</keyword>
<dbReference type="InterPro" id="IPR017996">
    <property type="entry name" value="MRJP/yellow-related"/>
</dbReference>
<dbReference type="RefSeq" id="XP_013329392.1">
    <property type="nucleotide sequence ID" value="XM_013473938.1"/>
</dbReference>
<dbReference type="EMBL" id="LASV01000126">
    <property type="protein sequence ID" value="KKA22780.1"/>
    <property type="molecule type" value="Genomic_DNA"/>
</dbReference>
<evidence type="ECO:0008006" key="7">
    <source>
        <dbReference type="Google" id="ProtNLM"/>
    </source>
</evidence>
<evidence type="ECO:0000313" key="5">
    <source>
        <dbReference type="EMBL" id="KKA22780.1"/>
    </source>
</evidence>
<evidence type="ECO:0000256" key="2">
    <source>
        <dbReference type="ARBA" id="ARBA00009127"/>
    </source>
</evidence>
<dbReference type="Gene3D" id="2.120.10.30">
    <property type="entry name" value="TolB, C-terminal domain"/>
    <property type="match status" value="2"/>
</dbReference>
<feature type="chain" id="PRO_5002482160" description="Major royal jelly protein" evidence="4">
    <location>
        <begin position="26"/>
        <end position="459"/>
    </location>
</feature>
<evidence type="ECO:0000313" key="6">
    <source>
        <dbReference type="Proteomes" id="UP000053958"/>
    </source>
</evidence>
<comment type="caution">
    <text evidence="5">The sequence shown here is derived from an EMBL/GenBank/DDBJ whole genome shotgun (WGS) entry which is preliminary data.</text>
</comment>
<protein>
    <recommendedName>
        <fullName evidence="7">Major royal jelly protein</fullName>
    </recommendedName>
</protein>
<comment type="subcellular location">
    <subcellularLocation>
        <location evidence="1">Secreted</location>
    </subcellularLocation>
</comment>
<gene>
    <name evidence="5" type="ORF">T310_3192</name>
</gene>
<evidence type="ECO:0000256" key="1">
    <source>
        <dbReference type="ARBA" id="ARBA00004613"/>
    </source>
</evidence>
<dbReference type="Pfam" id="PF03022">
    <property type="entry name" value="MRJP"/>
    <property type="match status" value="1"/>
</dbReference>
<dbReference type="SUPFAM" id="SSF63829">
    <property type="entry name" value="Calcium-dependent phosphotriesterase"/>
    <property type="match status" value="1"/>
</dbReference>
<evidence type="ECO:0000256" key="4">
    <source>
        <dbReference type="SAM" id="SignalP"/>
    </source>
</evidence>
<feature type="signal peptide" evidence="4">
    <location>
        <begin position="1"/>
        <end position="25"/>
    </location>
</feature>
<accession>A0A0F4YXH3</accession>
<dbReference type="OrthoDB" id="7776143at2759"/>
<evidence type="ECO:0000256" key="3">
    <source>
        <dbReference type="ARBA" id="ARBA00022525"/>
    </source>
</evidence>
<organism evidence="5 6">
    <name type="scientific">Rasamsonia emersonii (strain ATCC 16479 / CBS 393.64 / IMI 116815)</name>
    <dbReference type="NCBI Taxonomy" id="1408163"/>
    <lineage>
        <taxon>Eukaryota</taxon>
        <taxon>Fungi</taxon>
        <taxon>Dikarya</taxon>
        <taxon>Ascomycota</taxon>
        <taxon>Pezizomycotina</taxon>
        <taxon>Eurotiomycetes</taxon>
        <taxon>Eurotiomycetidae</taxon>
        <taxon>Eurotiales</taxon>
        <taxon>Trichocomaceae</taxon>
        <taxon>Rasamsonia</taxon>
    </lineage>
</organism>
<dbReference type="Proteomes" id="UP000053958">
    <property type="component" value="Unassembled WGS sequence"/>
</dbReference>
<keyword evidence="4" id="KW-0732">Signal</keyword>
<reference evidence="5 6" key="1">
    <citation type="submission" date="2015-04" db="EMBL/GenBank/DDBJ databases">
        <authorList>
            <person name="Heijne W.H."/>
            <person name="Fedorova N.D."/>
            <person name="Nierman W.C."/>
            <person name="Vollebregt A.W."/>
            <person name="Zhao Z."/>
            <person name="Wu L."/>
            <person name="Kumar M."/>
            <person name="Stam H."/>
            <person name="van den Berg M.A."/>
            <person name="Pel H.J."/>
        </authorList>
    </citation>
    <scope>NUCLEOTIDE SEQUENCE [LARGE SCALE GENOMIC DNA]</scope>
    <source>
        <strain evidence="5 6">CBS 393.64</strain>
    </source>
</reference>
<dbReference type="GeneID" id="25315542"/>
<comment type="similarity">
    <text evidence="2">Belongs to the major royal jelly protein family.</text>
</comment>
<dbReference type="InterPro" id="IPR011042">
    <property type="entry name" value="6-blade_b-propeller_TolB-like"/>
</dbReference>
<dbReference type="AlphaFoldDB" id="A0A0F4YXH3"/>
<dbReference type="PANTHER" id="PTHR10009:SF18">
    <property type="entry name" value="PROTEIN YELLOW-LIKE PROTEIN"/>
    <property type="match status" value="1"/>
</dbReference>
<dbReference type="GO" id="GO:0005576">
    <property type="term" value="C:extracellular region"/>
    <property type="evidence" value="ECO:0007669"/>
    <property type="project" value="UniProtKB-SubCell"/>
</dbReference>
<name>A0A0F4YXH3_RASE3</name>
<sequence>MKLLSLTLLLSGWIPNPFFPHPVRGQARDPLVYGPPLEPVHYYYDGWPTGIAVSSTGRMFSNYPIGLDANDTKYQVAELTGNTTETPYPSAEMNSPPGGPINYTTNPMVSCLIPDLDISLTKVQTSANYRDYLIGVQSVVIDPKDRLWILDTGRVSLPDGTLLLSSYGGPKLIGVDLASNTVFKTILFPPNVSYPDSVRTNQTIKLRKVEGASLTPSTQYNNDIRFDLRPNITESGEGIAYITDSSNEGRNGIIVVDLGTGESWRHLDNLLWVHPEPGFYLTIWGEPVYFALGSDGITLSADGETLYWTVVSGRYLYSVPTARLREHTSPTAQLLAAASVTRLTQKGVSDGLESDSNDYVYCGSFETNSINVYFPQNGTVATFVRDPRIEWTDTMSVVSLRNSSSEDSSGSGSSRGYLYFTENQLWRIPKVQGGVDRRAKPFTLYRVPLPDGGGKIQLT</sequence>
<proteinExistence type="inferred from homology"/>
<dbReference type="PANTHER" id="PTHR10009">
    <property type="entry name" value="PROTEIN YELLOW-RELATED"/>
    <property type="match status" value="1"/>
</dbReference>